<dbReference type="STRING" id="697281.Mahau_0417"/>
<dbReference type="InterPro" id="IPR028348">
    <property type="entry name" value="FAD-binding_protein"/>
</dbReference>
<evidence type="ECO:0000259" key="1">
    <source>
        <dbReference type="Pfam" id="PF01266"/>
    </source>
</evidence>
<dbReference type="InterPro" id="IPR049516">
    <property type="entry name" value="FAD-depend_C"/>
</dbReference>
<gene>
    <name evidence="3" type="ordered locus">Mahau_0417</name>
</gene>
<dbReference type="Gene3D" id="3.50.50.60">
    <property type="entry name" value="FAD/NAD(P)-binding domain"/>
    <property type="match status" value="2"/>
</dbReference>
<evidence type="ECO:0000313" key="3">
    <source>
        <dbReference type="EMBL" id="AEE95633.1"/>
    </source>
</evidence>
<dbReference type="PRINTS" id="PR00368">
    <property type="entry name" value="FADPNR"/>
</dbReference>
<dbReference type="HOGENOM" id="CLU_046973_1_0_9"/>
<reference evidence="3 4" key="2">
    <citation type="journal article" date="2011" name="Stand. Genomic Sci.">
        <title>Complete genome sequence of Mahella australiensis type strain (50-1 BON).</title>
        <authorList>
            <person name="Sikorski J."/>
            <person name="Teshima H."/>
            <person name="Nolan M."/>
            <person name="Lucas S."/>
            <person name="Hammon N."/>
            <person name="Deshpande S."/>
            <person name="Cheng J.F."/>
            <person name="Pitluck S."/>
            <person name="Liolios K."/>
            <person name="Pagani I."/>
            <person name="Ivanova N."/>
            <person name="Huntemann M."/>
            <person name="Mavromatis K."/>
            <person name="Ovchinikova G."/>
            <person name="Pati A."/>
            <person name="Tapia R."/>
            <person name="Han C."/>
            <person name="Goodwin L."/>
            <person name="Chen A."/>
            <person name="Palaniappan K."/>
            <person name="Land M."/>
            <person name="Hauser L."/>
            <person name="Ngatchou-Djao O.D."/>
            <person name="Rohde M."/>
            <person name="Pukall R."/>
            <person name="Spring S."/>
            <person name="Abt B."/>
            <person name="Goker M."/>
            <person name="Detter J.C."/>
            <person name="Woyke T."/>
            <person name="Bristow J."/>
            <person name="Markowitz V."/>
            <person name="Hugenholtz P."/>
            <person name="Eisen J.A."/>
            <person name="Kyrpides N.C."/>
            <person name="Klenk H.P."/>
            <person name="Lapidus A."/>
        </authorList>
    </citation>
    <scope>NUCLEOTIDE SEQUENCE [LARGE SCALE GENOMIC DNA]</scope>
    <source>
        <strain evidence="4">DSM 15567 / CIP 107919 / 50-1 BON</strain>
    </source>
</reference>
<accession>F3ZYA8</accession>
<dbReference type="PANTHER" id="PTHR43106:SF1">
    <property type="entry name" value="DEHYDROGENASE-RELATED"/>
    <property type="match status" value="1"/>
</dbReference>
<dbReference type="Pfam" id="PF21688">
    <property type="entry name" value="FAD-depend_C"/>
    <property type="match status" value="1"/>
</dbReference>
<dbReference type="AlphaFoldDB" id="F3ZYA8"/>
<dbReference type="EMBL" id="CP002360">
    <property type="protein sequence ID" value="AEE95633.1"/>
    <property type="molecule type" value="Genomic_DNA"/>
</dbReference>
<name>F3ZYA8_MAHA5</name>
<dbReference type="InterPro" id="IPR036188">
    <property type="entry name" value="FAD/NAD-bd_sf"/>
</dbReference>
<dbReference type="eggNOG" id="COG2509">
    <property type="taxonomic scope" value="Bacteria"/>
</dbReference>
<proteinExistence type="predicted"/>
<organism evidence="3 4">
    <name type="scientific">Mahella australiensis (strain DSM 15567 / CIP 107919 / 50-1 BON)</name>
    <dbReference type="NCBI Taxonomy" id="697281"/>
    <lineage>
        <taxon>Bacteria</taxon>
        <taxon>Bacillati</taxon>
        <taxon>Bacillota</taxon>
        <taxon>Clostridia</taxon>
        <taxon>Thermoanaerobacterales</taxon>
        <taxon>Thermoanaerobacterales Family IV. Incertae Sedis</taxon>
        <taxon>Mahella</taxon>
    </lineage>
</organism>
<evidence type="ECO:0000313" key="4">
    <source>
        <dbReference type="Proteomes" id="UP000008457"/>
    </source>
</evidence>
<reference evidence="4" key="1">
    <citation type="submission" date="2010-11" db="EMBL/GenBank/DDBJ databases">
        <title>The complete genome of Mahella australiensis DSM 15567.</title>
        <authorList>
            <consortium name="US DOE Joint Genome Institute (JGI-PGF)"/>
            <person name="Lucas S."/>
            <person name="Copeland A."/>
            <person name="Lapidus A."/>
            <person name="Bruce D."/>
            <person name="Goodwin L."/>
            <person name="Pitluck S."/>
            <person name="Kyrpides N."/>
            <person name="Mavromatis K."/>
            <person name="Pagani I."/>
            <person name="Ivanova N."/>
            <person name="Teshima H."/>
            <person name="Brettin T."/>
            <person name="Detter J.C."/>
            <person name="Han C."/>
            <person name="Tapia R."/>
            <person name="Land M."/>
            <person name="Hauser L."/>
            <person name="Markowitz V."/>
            <person name="Cheng J.-F."/>
            <person name="Hugenholtz P."/>
            <person name="Woyke T."/>
            <person name="Wu D."/>
            <person name="Spring S."/>
            <person name="Pukall R."/>
            <person name="Steenblock K."/>
            <person name="Schneider S."/>
            <person name="Klenk H.-P."/>
            <person name="Eisen J.A."/>
        </authorList>
    </citation>
    <scope>NUCLEOTIDE SEQUENCE [LARGE SCALE GENOMIC DNA]</scope>
    <source>
        <strain evidence="4">DSM 15567 / CIP 107919 / 50-1 BON</strain>
    </source>
</reference>
<dbReference type="Proteomes" id="UP000008457">
    <property type="component" value="Chromosome"/>
</dbReference>
<evidence type="ECO:0000259" key="2">
    <source>
        <dbReference type="Pfam" id="PF21688"/>
    </source>
</evidence>
<sequence>MILYTRIILCIIPERIILRALKKGDKDMDNRYDVIIIGAGPAGIFAAIELVERRPGIRVLMLEKGKPIADRQCPSGNKSLQCAQCRPCSIVSGWGGAGAFSDGKLTLTTEFGGMLNEYISEQELRDLIQYVDKIYVKFGAPKEAHPLVEDKIEDIKRRAAAADLKFIPAIIKHLGTDRCFQILKNIEEYLRGRVDILTLTSVKDILTERGRVVGVKTEDGDVYCADYVIAGPGREGAEWFQKQTRKLKLKTVNNAVDIGVRVEVPAVVMKELTDAVYESKLLYYSRSFDDKVRTFCMNPYGEVVVENNDGIRTVNGHSYADKRTDNTNFALLVSKDFTEPFNAPIEYGKYIASLANMLGEGVLVQRLGDLLDGRRSTPDRIKKGLVEPTLKDATPGDLSLVLPYRHLMDIIEMLQALDKIAPGVYSKHTLMYGVEVKFYSARAELSRHLETKVENLFAAGDGAGVTRGLAQASASGVVVARAILDKMGLKSL</sequence>
<protein>
    <submittedName>
        <fullName evidence="3">HI0933 family protein</fullName>
    </submittedName>
</protein>
<dbReference type="GO" id="GO:0071949">
    <property type="term" value="F:FAD binding"/>
    <property type="evidence" value="ECO:0007669"/>
    <property type="project" value="InterPro"/>
</dbReference>
<dbReference type="Pfam" id="PF01266">
    <property type="entry name" value="DAO"/>
    <property type="match status" value="1"/>
</dbReference>
<dbReference type="SUPFAM" id="SSF51905">
    <property type="entry name" value="FAD/NAD(P)-binding domain"/>
    <property type="match status" value="1"/>
</dbReference>
<dbReference type="InterPro" id="IPR006076">
    <property type="entry name" value="FAD-dep_OxRdtase"/>
</dbReference>
<feature type="domain" description="FAD-dependent protein C-terminal" evidence="2">
    <location>
        <begin position="272"/>
        <end position="436"/>
    </location>
</feature>
<keyword evidence="4" id="KW-1185">Reference proteome</keyword>
<dbReference type="PANTHER" id="PTHR43106">
    <property type="entry name" value="DEHYDROGENASE-RELATED"/>
    <property type="match status" value="1"/>
</dbReference>
<feature type="domain" description="FAD dependent oxidoreductase" evidence="1">
    <location>
        <begin position="33"/>
        <end position="243"/>
    </location>
</feature>
<dbReference type="PIRSF" id="PIRSF038984">
    <property type="entry name" value="FAD_binding_protein"/>
    <property type="match status" value="1"/>
</dbReference>
<dbReference type="KEGG" id="mas:Mahau_0417"/>